<evidence type="ECO:0000313" key="6">
    <source>
        <dbReference type="Proteomes" id="UP000287447"/>
    </source>
</evidence>
<dbReference type="InterPro" id="IPR000485">
    <property type="entry name" value="AsnC-type_HTH_dom"/>
</dbReference>
<gene>
    <name evidence="5" type="ORF">EOI86_06085</name>
</gene>
<dbReference type="InterPro" id="IPR036388">
    <property type="entry name" value="WH-like_DNA-bd_sf"/>
</dbReference>
<evidence type="ECO:0000259" key="4">
    <source>
        <dbReference type="PROSITE" id="PS50956"/>
    </source>
</evidence>
<evidence type="ECO:0000256" key="2">
    <source>
        <dbReference type="ARBA" id="ARBA00023125"/>
    </source>
</evidence>
<evidence type="ECO:0000313" key="5">
    <source>
        <dbReference type="EMBL" id="RVU38833.1"/>
    </source>
</evidence>
<dbReference type="AlphaFoldDB" id="A0A3S2Y574"/>
<dbReference type="InterPro" id="IPR036390">
    <property type="entry name" value="WH_DNA-bd_sf"/>
</dbReference>
<dbReference type="SMART" id="SM00344">
    <property type="entry name" value="HTH_ASNC"/>
    <property type="match status" value="1"/>
</dbReference>
<reference evidence="6" key="1">
    <citation type="submission" date="2019-01" db="EMBL/GenBank/DDBJ databases">
        <title>Gri0909 isolated from a small marine red alga.</title>
        <authorList>
            <person name="Kim J."/>
            <person name="Jeong S.E."/>
            <person name="Jeon C.O."/>
        </authorList>
    </citation>
    <scope>NUCLEOTIDE SEQUENCE [LARGE SCALE GENOMIC DNA]</scope>
    <source>
        <strain evidence="6">Gri0909</strain>
    </source>
</reference>
<dbReference type="Gene3D" id="1.10.10.10">
    <property type="entry name" value="Winged helix-like DNA-binding domain superfamily/Winged helix DNA-binding domain"/>
    <property type="match status" value="1"/>
</dbReference>
<dbReference type="PANTHER" id="PTHR30154">
    <property type="entry name" value="LEUCINE-RESPONSIVE REGULATORY PROTEIN"/>
    <property type="match status" value="1"/>
</dbReference>
<dbReference type="CDD" id="cd00090">
    <property type="entry name" value="HTH_ARSR"/>
    <property type="match status" value="1"/>
</dbReference>
<evidence type="ECO:0000256" key="1">
    <source>
        <dbReference type="ARBA" id="ARBA00023015"/>
    </source>
</evidence>
<keyword evidence="2" id="KW-0238">DNA-binding</keyword>
<sequence length="162" mass="18453">MKTMLDARDRRILSLLQKDARTTAAEMADAVGLSLSACAKRMARLWSDGYIDRMVAVLDRKRFRRPVSAAVMVTLTQPKASYTQEFTRRIQSLEEVQQCHIVTGDFDFLLIVQAKTIEAYHDMAQNVFGESPYVRSYKTVFLLGSLKNENTLPDFCLIPPEE</sequence>
<dbReference type="PANTHER" id="PTHR30154:SF34">
    <property type="entry name" value="TRANSCRIPTIONAL REGULATOR AZLB"/>
    <property type="match status" value="1"/>
</dbReference>
<dbReference type="InterPro" id="IPR011991">
    <property type="entry name" value="ArsR-like_HTH"/>
</dbReference>
<dbReference type="Pfam" id="PF13412">
    <property type="entry name" value="HTH_24"/>
    <property type="match status" value="1"/>
</dbReference>
<proteinExistence type="predicted"/>
<organism evidence="5 6">
    <name type="scientific">Hwanghaeella grinnelliae</name>
    <dbReference type="NCBI Taxonomy" id="2500179"/>
    <lineage>
        <taxon>Bacteria</taxon>
        <taxon>Pseudomonadati</taxon>
        <taxon>Pseudomonadota</taxon>
        <taxon>Alphaproteobacteria</taxon>
        <taxon>Rhodospirillales</taxon>
        <taxon>Rhodospirillaceae</taxon>
        <taxon>Hwanghaeella</taxon>
    </lineage>
</organism>
<dbReference type="PROSITE" id="PS50956">
    <property type="entry name" value="HTH_ASNC_2"/>
    <property type="match status" value="1"/>
</dbReference>
<dbReference type="InterPro" id="IPR011008">
    <property type="entry name" value="Dimeric_a/b-barrel"/>
</dbReference>
<evidence type="ECO:0000256" key="3">
    <source>
        <dbReference type="ARBA" id="ARBA00023163"/>
    </source>
</evidence>
<keyword evidence="3" id="KW-0804">Transcription</keyword>
<name>A0A3S2Y574_9PROT</name>
<dbReference type="GO" id="GO:0043200">
    <property type="term" value="P:response to amino acid"/>
    <property type="evidence" value="ECO:0007669"/>
    <property type="project" value="TreeGrafter"/>
</dbReference>
<keyword evidence="1" id="KW-0805">Transcription regulation</keyword>
<dbReference type="EMBL" id="SADE01000001">
    <property type="protein sequence ID" value="RVU38833.1"/>
    <property type="molecule type" value="Genomic_DNA"/>
</dbReference>
<comment type="caution">
    <text evidence="5">The sequence shown here is derived from an EMBL/GenBank/DDBJ whole genome shotgun (WGS) entry which is preliminary data.</text>
</comment>
<dbReference type="OrthoDB" id="9813313at2"/>
<dbReference type="InterPro" id="IPR019887">
    <property type="entry name" value="Tscrpt_reg_AsnC/Lrp_C"/>
</dbReference>
<dbReference type="Proteomes" id="UP000287447">
    <property type="component" value="Unassembled WGS sequence"/>
</dbReference>
<dbReference type="PRINTS" id="PR00033">
    <property type="entry name" value="HTHASNC"/>
</dbReference>
<dbReference type="SUPFAM" id="SSF54909">
    <property type="entry name" value="Dimeric alpha+beta barrel"/>
    <property type="match status" value="1"/>
</dbReference>
<feature type="domain" description="HTH asnC-type" evidence="4">
    <location>
        <begin position="5"/>
        <end position="66"/>
    </location>
</feature>
<dbReference type="Pfam" id="PF01037">
    <property type="entry name" value="AsnC_trans_reg"/>
    <property type="match status" value="1"/>
</dbReference>
<protein>
    <submittedName>
        <fullName evidence="5">Lrp/AsnC family transcriptional regulator</fullName>
    </submittedName>
</protein>
<dbReference type="Gene3D" id="3.30.70.920">
    <property type="match status" value="1"/>
</dbReference>
<accession>A0A3S2Y574</accession>
<dbReference type="InterPro" id="IPR019888">
    <property type="entry name" value="Tscrpt_reg_AsnC-like"/>
</dbReference>
<dbReference type="GO" id="GO:0006355">
    <property type="term" value="P:regulation of DNA-templated transcription"/>
    <property type="evidence" value="ECO:0007669"/>
    <property type="project" value="UniProtKB-ARBA"/>
</dbReference>
<keyword evidence="6" id="KW-1185">Reference proteome</keyword>
<dbReference type="GO" id="GO:0043565">
    <property type="term" value="F:sequence-specific DNA binding"/>
    <property type="evidence" value="ECO:0007669"/>
    <property type="project" value="InterPro"/>
</dbReference>
<dbReference type="SUPFAM" id="SSF46785">
    <property type="entry name" value="Winged helix' DNA-binding domain"/>
    <property type="match status" value="1"/>
</dbReference>
<dbReference type="GO" id="GO:0005829">
    <property type="term" value="C:cytosol"/>
    <property type="evidence" value="ECO:0007669"/>
    <property type="project" value="TreeGrafter"/>
</dbReference>